<evidence type="ECO:0000256" key="10">
    <source>
        <dbReference type="ARBA" id="ARBA00022598"/>
    </source>
</evidence>
<organism evidence="36 38">
    <name type="scientific">Didymodactylos carnosus</name>
    <dbReference type="NCBI Taxonomy" id="1234261"/>
    <lineage>
        <taxon>Eukaryota</taxon>
        <taxon>Metazoa</taxon>
        <taxon>Spiralia</taxon>
        <taxon>Gnathifera</taxon>
        <taxon>Rotifera</taxon>
        <taxon>Eurotatoria</taxon>
        <taxon>Bdelloidea</taxon>
        <taxon>Philodinida</taxon>
        <taxon>Philodinidae</taxon>
        <taxon>Didymodactylos</taxon>
    </lineage>
</organism>
<dbReference type="Gene3D" id="3.40.50.1380">
    <property type="entry name" value="Methylglyoxal synthase-like domain"/>
    <property type="match status" value="1"/>
</dbReference>
<dbReference type="EMBL" id="CAJOBC010001436">
    <property type="protein sequence ID" value="CAF3678339.1"/>
    <property type="molecule type" value="Genomic_DNA"/>
</dbReference>
<feature type="domain" description="ATP-grasp" evidence="34">
    <location>
        <begin position="1066"/>
        <end position="1256"/>
    </location>
</feature>
<dbReference type="EMBL" id="CAJNOQ010001436">
    <property type="protein sequence ID" value="CAF0894765.1"/>
    <property type="molecule type" value="Genomic_DNA"/>
</dbReference>
<keyword evidence="21" id="KW-0496">Mitochondrion</keyword>
<keyword evidence="20" id="KW-0665">Pyrimidine biosynthesis</keyword>
<comment type="pathway">
    <text evidence="7">Pyrimidine metabolism; UMP biosynthesis via de novo pathway; (S)-dihydroorotate from bicarbonate: step 3/3.</text>
</comment>
<dbReference type="InterPro" id="IPR002195">
    <property type="entry name" value="Dihydroorotase_CS"/>
</dbReference>
<sequence length="2359" mass="263543">MRGSLILEDGSMYAGTVFGAAKNLCGEVVFQTGMVGYTESLSDPSYSGQILVLTYPLIGNYGVPDEKVCDEFDIPRWVESNKIHAAGLIVSAYAENYSHWNAFESLSSWLKRHNIPALYGIDTRMLTKKLRECGTMLGKIALDGYDPEQISFYDPAKVNLLTSVSIPKPRVYNPSGSPSIACIDCGMKNNQLRILCTLGAKVTVVPWNYRVKQEDFDGLFISNGPGDPQMCEEPIQTIKSWISEDNTVIKPVFGICLGHQLMAIAIGLKTYKMKYGNRGQNLPCLLVGTNRCFITSQNHGYAVETSNGMPDKWNVLFENKNDQSNEGIIHSNKPFFSVQFHPEHCAGPKDTEHMFNIFVDTVKRYKQKINDNFVLKTYLIDTLSCFVDSNAPKAYCARAKKVLILGSGGLSIGQAGEFDYSGSQAIKALKEENIHTILINPNIATIQTSKGLANKVYFLPIISFYVEQVIKNERPDGILLSFGGQTALNTGIELHETNILKKYGCNVLGTPVESIQITEDRSLFAQKMSDIGEKVAPCEAAATLEQALESAERIGYPVLVRAAFALGGLGSGFAHNVEELIPLVSSAFAHTSQLLIDKSLKGWKEVEYEVVRDQFDNCIVVCNMENIDPLGIHTGESMVVAPSQTLTNEEYNLLRTVSIKVVRHLGIVGECNVQYALDPLSKDYYIIEVNARLSRSSALASKATGYPLAYIAAKLALGMSLVDLKNTVTGCTCACFEPSLDYCVIKIPRWDLNKFVRCSNKIGSSMKSVGEIMAIGRTFEETFQKALRMVDENVMGFDPYQRAIKDEELSIPTDKRPFILATALHQGYTVERLWELTKIDRWFLHKFSHIIQFIIERMEKSSASILENRDFLLDAKRLGFSDKQIGYYCNDTEVDVRSSREKYNIHQYVKQIDTVAGEFPAQTNYLYLTYHGSENDVQPSSLNQNKPTIVLGSGVYRIGSSVEFDWCAVGCLNELRNLGHYTIMINCNPETVSTDYDVSDRLYFEEISFECVMDIYNFEKPYGVILSFGGQLPNNIAMDLHRQQTVHILGTHPENIDKAENRYKFSRGLEKIDILQPQWRQLSDIDNASNFCDGVQYPCLVRPSYVLSGAAMKIVYNKNDLKSYLNEHELSREYPVVISKFILDAKEIDIDAVAKNGEVVRMAISEHVENAGVHSGDATLVTPPQDLNTDTINKIKTICFAIAEELKVSGPFNIQLIAKDNELKVIECNVRVSRSFPFVCKTFDHNFIAVATQILVGVEPARIDNVLFLQSERVGVKVPQFSFSRLSGADVLLGVEMMSTGEVAGFGVDRYSAYMKALLSSGYCLPKKNVLLSIGSYKAKKELLNAVKTLKDLGYELYASYGTADYYETNNINVHPIDWQYEQNEDSSTNGNRQKESTIIDPNQQLSIADYLSNGGFDLVINIPMRSAGMFRASSSILCTQGYRCRRLAADFSVPLITDVKCVKLFVEALRRCNCKLININMSVDCLSSTTLVRLPGLIDCHIHLREPGDEHKEDITSGTASALAGGITMICAMPNTKPPLTNERSLNLTERLYQKKALCDYGLYMGATADNALEASSLASRCVGLKMYLNVTYGDLKLDKMESWMKHFENWPHDIPIVAHAEGQTTASIICLAELFNRSVHICHVARRDEILLIRAAKLKGVRVTCEVTPHHLFLHQNNTQYILDYYGNSNGFREVKPNLQTESDCQALWENLDIIDCIATDHAPHTKTEKSLSDTAPPGFPGIQTSLPLMLTAVNNGKLTMQQLVDKMYTNPKRIFNLPDQDDTYVEVDMNHKWTIMDDETLLSKAQWTPFIGMPMRGAVHRVVLRGEVVYVDGKVLAENGFGKNIVDLRKNSKLLPSLSIEQTKSPKSTGDVYLANSSQNEHFINMIRPKHRNVSESDTNLHGDNSDVFQHVKKQDSFKIGSTISMAKQHVLSALGLTRNQCREIFRLAHNYRSCRLSQRSIEPILAGKVITLMFFEPSTRTQCSFAAAMQRLGGTVINFDSQTSSIQKGESIEDSVRILAGYTDAIVIRHSEVGAVQRAASVSRIPIINAGDGIGEHPTQALLDVFTIKEEIGKLDDITITMVGDLKHGRTVHSLAKLLAMYSDKGITLRYVSPPSLTMPEEIMSYLKKAGISQKEYTLLEEALPNTDVLYMTRIQKERFSSEEEYKKSSGLYIVNPHLMRKAKKHGKMIVMHPLPRLDEISTTFDNDPRAAYFRQAENGVYVRMALLTALLAPSVMQQAINELVLKLKSYIIMSATAAATAVKTLRFAPAVKELRLHLCQTSSTSKGVRDFIEKFYVNIKKQNPHTPLLIRECSGISPCLWTRYDFGVEKQIQLAGMNAEQVLNAIEKLATKTK</sequence>
<comment type="similarity">
    <text evidence="26">In the N-terminal section; belongs to the CarA family.</text>
</comment>
<dbReference type="SUPFAM" id="SSF52021">
    <property type="entry name" value="Carbamoyl phosphate synthetase, small subunit N-terminal domain"/>
    <property type="match status" value="1"/>
</dbReference>
<dbReference type="Gene3D" id="3.40.50.1370">
    <property type="entry name" value="Aspartate/ornithine carbamoyltransferase"/>
    <property type="match status" value="2"/>
</dbReference>
<dbReference type="UniPathway" id="UPA00070">
    <property type="reaction ID" value="UER00115"/>
</dbReference>
<evidence type="ECO:0000256" key="32">
    <source>
        <dbReference type="ARBA" id="ARBA00049534"/>
    </source>
</evidence>
<dbReference type="InterPro" id="IPR036249">
    <property type="entry name" value="Thioredoxin-like_sf"/>
</dbReference>
<dbReference type="GO" id="GO:0004359">
    <property type="term" value="F:glutaminase activity"/>
    <property type="evidence" value="ECO:0007669"/>
    <property type="project" value="UniProtKB-EC"/>
</dbReference>
<evidence type="ECO:0000256" key="2">
    <source>
        <dbReference type="ARBA" id="ARBA00001947"/>
    </source>
</evidence>
<dbReference type="InterPro" id="IPR011059">
    <property type="entry name" value="Metal-dep_hydrolase_composite"/>
</dbReference>
<dbReference type="GO" id="GO:0004070">
    <property type="term" value="F:aspartate carbamoyltransferase activity"/>
    <property type="evidence" value="ECO:0007669"/>
    <property type="project" value="UniProtKB-EC"/>
</dbReference>
<dbReference type="InterPro" id="IPR006131">
    <property type="entry name" value="Asp_carbamoyltransf_Asp/Orn-bd"/>
</dbReference>
<dbReference type="SUPFAM" id="SSF52335">
    <property type="entry name" value="Methylglyoxal synthase-like"/>
    <property type="match status" value="1"/>
</dbReference>
<dbReference type="GO" id="GO:0005739">
    <property type="term" value="C:mitochondrion"/>
    <property type="evidence" value="ECO:0007669"/>
    <property type="project" value="UniProtKB-SubCell"/>
</dbReference>
<dbReference type="FunFam" id="3.50.30.20:FF:000002">
    <property type="entry name" value="Carbamoyl-phosphate synthase 1, mitochondrial"/>
    <property type="match status" value="1"/>
</dbReference>
<dbReference type="HAMAP" id="MF_01209">
    <property type="entry name" value="CPSase_S_chain"/>
    <property type="match status" value="1"/>
</dbReference>
<keyword evidence="18 33" id="KW-0067">ATP-binding</keyword>
<dbReference type="InterPro" id="IPR006274">
    <property type="entry name" value="CarbamoylP_synth_ssu"/>
</dbReference>
<evidence type="ECO:0000256" key="6">
    <source>
        <dbReference type="ARBA" id="ARBA00004852"/>
    </source>
</evidence>
<dbReference type="InterPro" id="IPR006680">
    <property type="entry name" value="Amidohydro-rel"/>
</dbReference>
<evidence type="ECO:0000259" key="34">
    <source>
        <dbReference type="PROSITE" id="PS50975"/>
    </source>
</evidence>
<name>A0A813Z660_9BILA</name>
<dbReference type="GO" id="GO:0006228">
    <property type="term" value="P:UTP biosynthetic process"/>
    <property type="evidence" value="ECO:0007669"/>
    <property type="project" value="TreeGrafter"/>
</dbReference>
<dbReference type="InterPro" id="IPR006130">
    <property type="entry name" value="Asp/Orn_carbamoylTrfase"/>
</dbReference>
<evidence type="ECO:0000313" key="36">
    <source>
        <dbReference type="EMBL" id="CAF0894765.1"/>
    </source>
</evidence>
<keyword evidence="11" id="KW-0028">Amino-acid biosynthesis</keyword>
<dbReference type="PROSITE" id="PS50975">
    <property type="entry name" value="ATP_GRASP"/>
    <property type="match status" value="2"/>
</dbReference>
<dbReference type="Gene3D" id="3.20.20.140">
    <property type="entry name" value="Metal-dependent hydrolases"/>
    <property type="match status" value="1"/>
</dbReference>
<evidence type="ECO:0000256" key="14">
    <source>
        <dbReference type="ARBA" id="ARBA00022737"/>
    </source>
</evidence>
<evidence type="ECO:0000256" key="33">
    <source>
        <dbReference type="PROSITE-ProRule" id="PRU00409"/>
    </source>
</evidence>
<dbReference type="InterPro" id="IPR036480">
    <property type="entry name" value="CarbP_synth_ssu_N_sf"/>
</dbReference>
<comment type="catalytic activity">
    <reaction evidence="30">
        <text>hydrogencarbonate + L-glutamine + 2 ATP + H2O = carbamoyl phosphate + L-glutamate + 2 ADP + phosphate + 2 H(+)</text>
        <dbReference type="Rhea" id="RHEA:18633"/>
        <dbReference type="ChEBI" id="CHEBI:15377"/>
        <dbReference type="ChEBI" id="CHEBI:15378"/>
        <dbReference type="ChEBI" id="CHEBI:17544"/>
        <dbReference type="ChEBI" id="CHEBI:29985"/>
        <dbReference type="ChEBI" id="CHEBI:30616"/>
        <dbReference type="ChEBI" id="CHEBI:43474"/>
        <dbReference type="ChEBI" id="CHEBI:58228"/>
        <dbReference type="ChEBI" id="CHEBI:58359"/>
        <dbReference type="ChEBI" id="CHEBI:456216"/>
        <dbReference type="EC" id="6.3.5.5"/>
    </reaction>
</comment>
<evidence type="ECO:0000256" key="31">
    <source>
        <dbReference type="ARBA" id="ARBA00048859"/>
    </source>
</evidence>
<evidence type="ECO:0000256" key="11">
    <source>
        <dbReference type="ARBA" id="ARBA00022605"/>
    </source>
</evidence>
<evidence type="ECO:0000256" key="19">
    <source>
        <dbReference type="ARBA" id="ARBA00022842"/>
    </source>
</evidence>
<evidence type="ECO:0000256" key="5">
    <source>
        <dbReference type="ARBA" id="ARBA00004812"/>
    </source>
</evidence>
<dbReference type="PROSITE" id="PS00867">
    <property type="entry name" value="CPSASE_2"/>
    <property type="match status" value="2"/>
</dbReference>
<comment type="similarity">
    <text evidence="8">Belongs to the CarB family.</text>
</comment>
<dbReference type="FunFam" id="3.40.50.1380:FF:000005">
    <property type="entry name" value="CAD protein-like isoform X1"/>
    <property type="match status" value="1"/>
</dbReference>
<dbReference type="Pfam" id="PF25596">
    <property type="entry name" value="CPSase_L_D1"/>
    <property type="match status" value="2"/>
</dbReference>
<comment type="subcellular location">
    <subcellularLocation>
        <location evidence="3">Mitochondrion</location>
    </subcellularLocation>
</comment>
<dbReference type="HAMAP" id="MF_00001">
    <property type="entry name" value="Asp_carb_tr"/>
    <property type="match status" value="1"/>
</dbReference>
<dbReference type="SUPFAM" id="SSF51556">
    <property type="entry name" value="Metallo-dependent hydrolases"/>
    <property type="match status" value="1"/>
</dbReference>
<evidence type="ECO:0000256" key="18">
    <source>
        <dbReference type="ARBA" id="ARBA00022840"/>
    </source>
</evidence>
<comment type="pathway">
    <text evidence="6">Pyrimidine metabolism; UMP biosynthesis via de novo pathway; (S)-dihydroorotate from bicarbonate: step 2/3.</text>
</comment>
<comment type="similarity">
    <text evidence="24">In the 3rd section; belongs to the metallo-dependent hydrolases superfamily. DHOase family. CAD subfamily.</text>
</comment>
<dbReference type="GO" id="GO:0005829">
    <property type="term" value="C:cytosol"/>
    <property type="evidence" value="ECO:0007669"/>
    <property type="project" value="TreeGrafter"/>
</dbReference>
<evidence type="ECO:0000256" key="12">
    <source>
        <dbReference type="ARBA" id="ARBA00022679"/>
    </source>
</evidence>
<evidence type="ECO:0000256" key="22">
    <source>
        <dbReference type="ARBA" id="ARBA00023211"/>
    </source>
</evidence>
<evidence type="ECO:0000256" key="27">
    <source>
        <dbReference type="ARBA" id="ARBA00043998"/>
    </source>
</evidence>
<dbReference type="GO" id="GO:0005524">
    <property type="term" value="F:ATP binding"/>
    <property type="evidence" value="ECO:0007669"/>
    <property type="project" value="UniProtKB-UniRule"/>
</dbReference>
<dbReference type="PROSITE" id="PS51855">
    <property type="entry name" value="MGS"/>
    <property type="match status" value="1"/>
</dbReference>
<protein>
    <recommendedName>
        <fullName evidence="39">Dihydroorotase</fullName>
    </recommendedName>
</protein>
<dbReference type="Gene3D" id="3.50.30.20">
    <property type="entry name" value="Carbamoyl-phosphate synthase small subunit, N-terminal domain"/>
    <property type="match status" value="1"/>
</dbReference>
<dbReference type="GO" id="GO:0006541">
    <property type="term" value="P:glutamine metabolic process"/>
    <property type="evidence" value="ECO:0007669"/>
    <property type="project" value="InterPro"/>
</dbReference>
<evidence type="ECO:0000256" key="30">
    <source>
        <dbReference type="ARBA" id="ARBA00048816"/>
    </source>
</evidence>
<keyword evidence="12" id="KW-0808">Transferase</keyword>
<dbReference type="Gene3D" id="3.30.470.20">
    <property type="entry name" value="ATP-grasp fold, B domain"/>
    <property type="match status" value="2"/>
</dbReference>
<dbReference type="GO" id="GO:0006207">
    <property type="term" value="P:'de novo' pyrimidine nucleobase biosynthetic process"/>
    <property type="evidence" value="ECO:0007669"/>
    <property type="project" value="InterPro"/>
</dbReference>
<dbReference type="InterPro" id="IPR005479">
    <property type="entry name" value="CPAse_ATP-bd"/>
</dbReference>
<keyword evidence="14" id="KW-0677">Repeat</keyword>
<comment type="catalytic activity">
    <reaction evidence="28">
        <text>hydrogencarbonate + NH4(+) + 2 ATP = carbamoyl phosphate + 2 ADP + phosphate + 2 H(+)</text>
        <dbReference type="Rhea" id="RHEA:18029"/>
        <dbReference type="ChEBI" id="CHEBI:15378"/>
        <dbReference type="ChEBI" id="CHEBI:17544"/>
        <dbReference type="ChEBI" id="CHEBI:28938"/>
        <dbReference type="ChEBI" id="CHEBI:30616"/>
        <dbReference type="ChEBI" id="CHEBI:43474"/>
        <dbReference type="ChEBI" id="CHEBI:58228"/>
        <dbReference type="ChEBI" id="CHEBI:456216"/>
        <dbReference type="EC" id="6.3.4.16"/>
    </reaction>
</comment>
<dbReference type="InterPro" id="IPR016185">
    <property type="entry name" value="PreATP-grasp_dom_sf"/>
</dbReference>
<dbReference type="InterPro" id="IPR058047">
    <property type="entry name" value="CPSase_preATP-grasp"/>
</dbReference>
<dbReference type="Gene3D" id="3.40.50.880">
    <property type="match status" value="1"/>
</dbReference>
<evidence type="ECO:0000313" key="37">
    <source>
        <dbReference type="EMBL" id="CAF3678339.1"/>
    </source>
</evidence>
<proteinExistence type="inferred from homology"/>
<dbReference type="OrthoDB" id="434at2759"/>
<dbReference type="InterPro" id="IPR002474">
    <property type="entry name" value="CarbamoylP_synth_ssu_N"/>
</dbReference>
<comment type="similarity">
    <text evidence="27">In the 2nd section; belongs to the CarB family.</text>
</comment>
<dbReference type="CDD" id="cd01744">
    <property type="entry name" value="GATase1_CPSase"/>
    <property type="match status" value="1"/>
</dbReference>
<reference evidence="36" key="1">
    <citation type="submission" date="2021-02" db="EMBL/GenBank/DDBJ databases">
        <authorList>
            <person name="Nowell W R."/>
        </authorList>
    </citation>
    <scope>NUCLEOTIDE SEQUENCE</scope>
</reference>
<dbReference type="CDD" id="cd01423">
    <property type="entry name" value="MGS_CPS_I_III"/>
    <property type="match status" value="1"/>
</dbReference>
<dbReference type="InterPro" id="IPR011761">
    <property type="entry name" value="ATP-grasp"/>
</dbReference>
<dbReference type="PROSITE" id="PS00483">
    <property type="entry name" value="DIHYDROOROTASE_2"/>
    <property type="match status" value="1"/>
</dbReference>
<dbReference type="Pfam" id="PF00117">
    <property type="entry name" value="GATase"/>
    <property type="match status" value="1"/>
</dbReference>
<dbReference type="Gene3D" id="3.40.50.20">
    <property type="match status" value="2"/>
</dbReference>
<dbReference type="Proteomes" id="UP000663829">
    <property type="component" value="Unassembled WGS sequence"/>
</dbReference>
<feature type="domain" description="MGS-like" evidence="35">
    <location>
        <begin position="1323"/>
        <end position="1508"/>
    </location>
</feature>
<dbReference type="PROSITE" id="PS00097">
    <property type="entry name" value="CARBAMOYLTRANSFERASE"/>
    <property type="match status" value="1"/>
</dbReference>
<dbReference type="InterPro" id="IPR032466">
    <property type="entry name" value="Metal_Hydrolase"/>
</dbReference>
<keyword evidence="22" id="KW-0464">Manganese</keyword>
<evidence type="ECO:0000256" key="1">
    <source>
        <dbReference type="ARBA" id="ARBA00001936"/>
    </source>
</evidence>
<dbReference type="NCBIfam" id="NF009455">
    <property type="entry name" value="PRK12815.1"/>
    <property type="match status" value="1"/>
</dbReference>
<evidence type="ECO:0000256" key="13">
    <source>
        <dbReference type="ARBA" id="ARBA00022723"/>
    </source>
</evidence>
<dbReference type="GO" id="GO:0004087">
    <property type="term" value="F:carbamoyl-phosphate synthase (ammonia) activity"/>
    <property type="evidence" value="ECO:0007669"/>
    <property type="project" value="UniProtKB-EC"/>
</dbReference>
<dbReference type="CDD" id="cd01316">
    <property type="entry name" value="CAD_DHOase"/>
    <property type="match status" value="1"/>
</dbReference>
<keyword evidence="15 33" id="KW-0547">Nucleotide-binding</keyword>
<dbReference type="InterPro" id="IPR013815">
    <property type="entry name" value="ATP_grasp_subdomain_1"/>
</dbReference>
<evidence type="ECO:0000313" key="38">
    <source>
        <dbReference type="Proteomes" id="UP000663829"/>
    </source>
</evidence>
<evidence type="ECO:0000256" key="21">
    <source>
        <dbReference type="ARBA" id="ARBA00023128"/>
    </source>
</evidence>
<dbReference type="GO" id="GO:0019240">
    <property type="term" value="P:citrulline biosynthetic process"/>
    <property type="evidence" value="ECO:0007669"/>
    <property type="project" value="TreeGrafter"/>
</dbReference>
<dbReference type="FunFam" id="3.20.20.140:FF:000036">
    <property type="entry name" value="Carbamoyl-phosphate synthase large chain"/>
    <property type="match status" value="1"/>
</dbReference>
<dbReference type="SMART" id="SM01096">
    <property type="entry name" value="CPSase_L_D3"/>
    <property type="match status" value="1"/>
</dbReference>
<keyword evidence="17" id="KW-0862">Zinc</keyword>
<dbReference type="PANTHER" id="PTHR11405:SF5">
    <property type="entry name" value="CAD PROTEIN"/>
    <property type="match status" value="1"/>
</dbReference>
<dbReference type="FunFam" id="3.40.50.20:FF:000002">
    <property type="entry name" value="Carbamoyl-phosphate synthase large chain"/>
    <property type="match status" value="1"/>
</dbReference>
<evidence type="ECO:0000256" key="16">
    <source>
        <dbReference type="ARBA" id="ARBA00022801"/>
    </source>
</evidence>
<keyword evidence="16" id="KW-0378">Hydrolase</keyword>
<evidence type="ECO:0000256" key="25">
    <source>
        <dbReference type="ARBA" id="ARBA00043979"/>
    </source>
</evidence>
<dbReference type="InterPro" id="IPR007741">
    <property type="entry name" value="Ribosomal_mL43/mS25/NADH_DH"/>
</dbReference>
<dbReference type="PROSITE" id="PS00866">
    <property type="entry name" value="CPSASE_1"/>
    <property type="match status" value="2"/>
</dbReference>
<dbReference type="SMART" id="SM00851">
    <property type="entry name" value="MGS"/>
    <property type="match status" value="1"/>
</dbReference>
<dbReference type="InterPro" id="IPR002082">
    <property type="entry name" value="Asp_carbamoyltransf"/>
</dbReference>
<dbReference type="GO" id="GO:0004088">
    <property type="term" value="F:carbamoyl-phosphate synthase (glutamine-hydrolyzing) activity"/>
    <property type="evidence" value="ECO:0007669"/>
    <property type="project" value="UniProtKB-EC"/>
</dbReference>
<dbReference type="PRINTS" id="PR00098">
    <property type="entry name" value="CPSASE"/>
</dbReference>
<dbReference type="NCBIfam" id="NF002032">
    <property type="entry name" value="PRK00856.1"/>
    <property type="match status" value="1"/>
</dbReference>
<dbReference type="InterPro" id="IPR017926">
    <property type="entry name" value="GATASE"/>
</dbReference>
<keyword evidence="9" id="KW-0055">Arginine biosynthesis</keyword>
<dbReference type="SUPFAM" id="SSF52440">
    <property type="entry name" value="PreATP-grasp domain"/>
    <property type="match status" value="2"/>
</dbReference>
<comment type="catalytic activity">
    <reaction evidence="32">
        <text>L-glutamine + H2O = L-glutamate + NH4(+)</text>
        <dbReference type="Rhea" id="RHEA:15889"/>
        <dbReference type="ChEBI" id="CHEBI:15377"/>
        <dbReference type="ChEBI" id="CHEBI:28938"/>
        <dbReference type="ChEBI" id="CHEBI:29985"/>
        <dbReference type="ChEBI" id="CHEBI:58359"/>
        <dbReference type="EC" id="3.5.1.2"/>
    </reaction>
</comment>
<dbReference type="Gene3D" id="1.10.1030.10">
    <property type="entry name" value="Carbamoyl-phosphate synthetase, large subunit oligomerisation domain"/>
    <property type="match status" value="1"/>
</dbReference>
<dbReference type="Pfam" id="PF00988">
    <property type="entry name" value="CPSase_sm_chain"/>
    <property type="match status" value="1"/>
</dbReference>
<evidence type="ECO:0000256" key="20">
    <source>
        <dbReference type="ARBA" id="ARBA00022975"/>
    </source>
</evidence>
<dbReference type="Pfam" id="PF02729">
    <property type="entry name" value="OTCace_N"/>
    <property type="match status" value="1"/>
</dbReference>
<dbReference type="InterPro" id="IPR011607">
    <property type="entry name" value="MGS-like_dom"/>
</dbReference>
<dbReference type="PROSITE" id="PS51273">
    <property type="entry name" value="GATASE_TYPE_1"/>
    <property type="match status" value="1"/>
</dbReference>
<evidence type="ECO:0000256" key="7">
    <source>
        <dbReference type="ARBA" id="ARBA00004880"/>
    </source>
</evidence>
<feature type="domain" description="ATP-grasp" evidence="34">
    <location>
        <begin position="525"/>
        <end position="717"/>
    </location>
</feature>
<dbReference type="PRINTS" id="PR00100">
    <property type="entry name" value="AOTCASE"/>
</dbReference>
<keyword evidence="38" id="KW-1185">Reference proteome</keyword>
<evidence type="ECO:0000256" key="17">
    <source>
        <dbReference type="ARBA" id="ARBA00022833"/>
    </source>
</evidence>
<dbReference type="Pfam" id="PF05047">
    <property type="entry name" value="L51_S25_CI-B8"/>
    <property type="match status" value="1"/>
</dbReference>
<dbReference type="PANTHER" id="PTHR11405">
    <property type="entry name" value="CARBAMOYLTRANSFERASE FAMILY MEMBER"/>
    <property type="match status" value="1"/>
</dbReference>
<dbReference type="InterPro" id="IPR006132">
    <property type="entry name" value="Asp/Orn_carbamoyltranf_P-bd"/>
</dbReference>
<dbReference type="Pfam" id="PF00185">
    <property type="entry name" value="OTCace"/>
    <property type="match status" value="1"/>
</dbReference>
<evidence type="ECO:0000256" key="3">
    <source>
        <dbReference type="ARBA" id="ARBA00004173"/>
    </source>
</evidence>
<dbReference type="FunFam" id="3.40.50.20:FF:000001">
    <property type="entry name" value="Carbamoyl-phosphate synthase large chain"/>
    <property type="match status" value="1"/>
</dbReference>
<dbReference type="InterPro" id="IPR036914">
    <property type="entry name" value="MGS-like_dom_sf"/>
</dbReference>
<evidence type="ECO:0000256" key="9">
    <source>
        <dbReference type="ARBA" id="ARBA00022571"/>
    </source>
</evidence>
<evidence type="ECO:0000256" key="23">
    <source>
        <dbReference type="ARBA" id="ARBA00023268"/>
    </source>
</evidence>
<dbReference type="Pfam" id="PF02142">
    <property type="entry name" value="MGS"/>
    <property type="match status" value="1"/>
</dbReference>
<evidence type="ECO:0008006" key="39">
    <source>
        <dbReference type="Google" id="ProtNLM"/>
    </source>
</evidence>
<dbReference type="GO" id="GO:0016597">
    <property type="term" value="F:amino acid binding"/>
    <property type="evidence" value="ECO:0007669"/>
    <property type="project" value="InterPro"/>
</dbReference>
<dbReference type="InterPro" id="IPR035686">
    <property type="entry name" value="CPSase_GATase1"/>
</dbReference>
<gene>
    <name evidence="36" type="ORF">GPM918_LOCUS8315</name>
    <name evidence="37" type="ORF">SRO942_LOCUS8315</name>
</gene>
<dbReference type="SMART" id="SM01097">
    <property type="entry name" value="CPSase_sm_chain"/>
    <property type="match status" value="1"/>
</dbReference>
<comment type="catalytic activity">
    <reaction evidence="29">
        <text>(S)-dihydroorotate + H2O = N-carbamoyl-L-aspartate + H(+)</text>
        <dbReference type="Rhea" id="RHEA:24296"/>
        <dbReference type="ChEBI" id="CHEBI:15377"/>
        <dbReference type="ChEBI" id="CHEBI:15378"/>
        <dbReference type="ChEBI" id="CHEBI:30864"/>
        <dbReference type="ChEBI" id="CHEBI:32814"/>
        <dbReference type="EC" id="3.5.2.3"/>
    </reaction>
</comment>
<dbReference type="SUPFAM" id="SSF56059">
    <property type="entry name" value="Glutathione synthetase ATP-binding domain-like"/>
    <property type="match status" value="2"/>
</dbReference>
<evidence type="ECO:0000256" key="4">
    <source>
        <dbReference type="ARBA" id="ARBA00004730"/>
    </source>
</evidence>
<dbReference type="NCBIfam" id="NF003671">
    <property type="entry name" value="PRK05294.1"/>
    <property type="match status" value="1"/>
</dbReference>
<evidence type="ECO:0000256" key="29">
    <source>
        <dbReference type="ARBA" id="ARBA00048492"/>
    </source>
</evidence>
<dbReference type="FunFam" id="3.30.470.20:FF:000001">
    <property type="entry name" value="Carbamoyl-phosphate synthase large chain"/>
    <property type="match status" value="1"/>
</dbReference>
<dbReference type="Pfam" id="PF02787">
    <property type="entry name" value="CPSase_L_D3"/>
    <property type="match status" value="1"/>
</dbReference>
<dbReference type="Pfam" id="PF02786">
    <property type="entry name" value="CPSase_L_D2"/>
    <property type="match status" value="2"/>
</dbReference>
<dbReference type="SUPFAM" id="SSF52833">
    <property type="entry name" value="Thioredoxin-like"/>
    <property type="match status" value="1"/>
</dbReference>
<evidence type="ECO:0000256" key="24">
    <source>
        <dbReference type="ARBA" id="ARBA00043968"/>
    </source>
</evidence>
<comment type="pathway">
    <text evidence="5">Pyrimidine metabolism; UMP biosynthesis via de novo pathway; (S)-dihydroorotate from bicarbonate: step 1/3.</text>
</comment>
<dbReference type="InterPro" id="IPR029062">
    <property type="entry name" value="Class_I_gatase-like"/>
</dbReference>
<dbReference type="PRINTS" id="PR00099">
    <property type="entry name" value="CPSGATASE"/>
</dbReference>
<comment type="cofactor">
    <cofactor evidence="2">
        <name>Zn(2+)</name>
        <dbReference type="ChEBI" id="CHEBI:29105"/>
    </cofactor>
</comment>
<keyword evidence="13" id="KW-0479">Metal-binding</keyword>
<dbReference type="NCBIfam" id="TIGR00670">
    <property type="entry name" value="asp_carb_tr"/>
    <property type="match status" value="1"/>
</dbReference>
<dbReference type="NCBIfam" id="NF009475">
    <property type="entry name" value="PRK12838.1"/>
    <property type="match status" value="1"/>
</dbReference>
<comment type="similarity">
    <text evidence="25">In the C-terminal section; belongs to the aspartate/ornithine carbamoyltransferase superfamily. ATCase family.</text>
</comment>
<dbReference type="PRINTS" id="PR00101">
    <property type="entry name" value="ATCASE"/>
</dbReference>
<dbReference type="Gene3D" id="3.40.30.10">
    <property type="entry name" value="Glutaredoxin"/>
    <property type="match status" value="1"/>
</dbReference>
<keyword evidence="19" id="KW-0460">Magnesium</keyword>
<dbReference type="Pfam" id="PF01979">
    <property type="entry name" value="Amidohydro_1"/>
    <property type="match status" value="1"/>
</dbReference>
<dbReference type="FunFam" id="1.10.1030.10:FF:000002">
    <property type="entry name" value="Carbamoyl-phosphate synthase large chain"/>
    <property type="match status" value="1"/>
</dbReference>
<dbReference type="Gene3D" id="3.30.1490.20">
    <property type="entry name" value="ATP-grasp fold, A domain"/>
    <property type="match status" value="1"/>
</dbReference>
<dbReference type="FunFam" id="3.30.1490.20:FF:000001">
    <property type="entry name" value="Carbamoyl-phosphate synthase large chain"/>
    <property type="match status" value="1"/>
</dbReference>
<comment type="catalytic activity">
    <reaction evidence="31">
        <text>carbamoyl phosphate + L-aspartate = N-carbamoyl-L-aspartate + phosphate + H(+)</text>
        <dbReference type="Rhea" id="RHEA:20013"/>
        <dbReference type="ChEBI" id="CHEBI:15378"/>
        <dbReference type="ChEBI" id="CHEBI:29991"/>
        <dbReference type="ChEBI" id="CHEBI:32814"/>
        <dbReference type="ChEBI" id="CHEBI:43474"/>
        <dbReference type="ChEBI" id="CHEBI:58228"/>
        <dbReference type="EC" id="2.1.3.2"/>
    </reaction>
</comment>
<comment type="pathway">
    <text evidence="4">Amino-acid biosynthesis; L-arginine biosynthesis.</text>
</comment>
<dbReference type="GO" id="GO:0046872">
    <property type="term" value="F:metal ion binding"/>
    <property type="evidence" value="ECO:0007669"/>
    <property type="project" value="UniProtKB-KW"/>
</dbReference>
<dbReference type="FunFam" id="3.40.50.1370:FF:000002">
    <property type="entry name" value="Aspartate carbamoyltransferase 2"/>
    <property type="match status" value="1"/>
</dbReference>
<dbReference type="SUPFAM" id="SSF51338">
    <property type="entry name" value="Composite domain of metallo-dependent hydrolases"/>
    <property type="match status" value="1"/>
</dbReference>
<keyword evidence="23" id="KW-0511">Multifunctional enzyme</keyword>
<dbReference type="InterPro" id="IPR036897">
    <property type="entry name" value="CarbamoylP_synth_lsu_oligo_sf"/>
</dbReference>
<evidence type="ECO:0000256" key="28">
    <source>
        <dbReference type="ARBA" id="ARBA00047359"/>
    </source>
</evidence>
<dbReference type="SUPFAM" id="SSF53671">
    <property type="entry name" value="Aspartate/ornithine carbamoyltransferase"/>
    <property type="match status" value="1"/>
</dbReference>
<dbReference type="InterPro" id="IPR005480">
    <property type="entry name" value="CPSase_lsu_oligo"/>
</dbReference>
<accession>A0A813Z660</accession>
<dbReference type="InterPro" id="IPR036901">
    <property type="entry name" value="Asp/Orn_carbamoylTrfase_sf"/>
</dbReference>
<dbReference type="NCBIfam" id="TIGR01369">
    <property type="entry name" value="CPSaseII_lrg"/>
    <property type="match status" value="1"/>
</dbReference>
<dbReference type="GO" id="GO:0004151">
    <property type="term" value="F:dihydroorotase activity"/>
    <property type="evidence" value="ECO:0007669"/>
    <property type="project" value="UniProtKB-EC"/>
</dbReference>
<evidence type="ECO:0000256" key="15">
    <source>
        <dbReference type="ARBA" id="ARBA00022741"/>
    </source>
</evidence>
<dbReference type="FunFam" id="3.30.470.20:FF:000004">
    <property type="entry name" value="Carbamoyl-phosphate synthase (glutamine-hydrolyzing)"/>
    <property type="match status" value="1"/>
</dbReference>
<comment type="caution">
    <text evidence="36">The sequence shown here is derived from an EMBL/GenBank/DDBJ whole genome shotgun (WGS) entry which is preliminary data.</text>
</comment>
<dbReference type="SUPFAM" id="SSF48108">
    <property type="entry name" value="Carbamoyl phosphate synthetase, large subunit connection domain"/>
    <property type="match status" value="1"/>
</dbReference>
<dbReference type="SMART" id="SM00916">
    <property type="entry name" value="L51_S25_CI-B8"/>
    <property type="match status" value="1"/>
</dbReference>
<evidence type="ECO:0000259" key="35">
    <source>
        <dbReference type="PROSITE" id="PS51855"/>
    </source>
</evidence>
<dbReference type="InterPro" id="IPR005483">
    <property type="entry name" value="CPSase_dom"/>
</dbReference>
<evidence type="ECO:0000256" key="8">
    <source>
        <dbReference type="ARBA" id="ARBA00009799"/>
    </source>
</evidence>
<dbReference type="GO" id="GO:0044205">
    <property type="term" value="P:'de novo' UMP biosynthetic process"/>
    <property type="evidence" value="ECO:0007669"/>
    <property type="project" value="UniProtKB-UniPathway"/>
</dbReference>
<dbReference type="Proteomes" id="UP000681722">
    <property type="component" value="Unassembled WGS sequence"/>
</dbReference>
<dbReference type="SUPFAM" id="SSF52317">
    <property type="entry name" value="Class I glutamine amidotransferase-like"/>
    <property type="match status" value="1"/>
</dbReference>
<dbReference type="GO" id="GO:0006526">
    <property type="term" value="P:L-arginine biosynthetic process"/>
    <property type="evidence" value="ECO:0007669"/>
    <property type="project" value="UniProtKB-KW"/>
</dbReference>
<evidence type="ECO:0000256" key="26">
    <source>
        <dbReference type="ARBA" id="ARBA00043984"/>
    </source>
</evidence>
<dbReference type="InterPro" id="IPR006275">
    <property type="entry name" value="CPSase_lsu"/>
</dbReference>
<comment type="cofactor">
    <cofactor evidence="1">
        <name>Mn(2+)</name>
        <dbReference type="ChEBI" id="CHEBI:29035"/>
    </cofactor>
</comment>
<keyword evidence="10" id="KW-0436">Ligase</keyword>
<dbReference type="NCBIfam" id="TIGR01368">
    <property type="entry name" value="CPSaseIIsmall"/>
    <property type="match status" value="1"/>
</dbReference>